<gene>
    <name evidence="2" type="ORF">T1815_20671</name>
</gene>
<evidence type="ECO:0000259" key="1">
    <source>
        <dbReference type="Pfam" id="PF12146"/>
    </source>
</evidence>
<dbReference type="Pfam" id="PF12146">
    <property type="entry name" value="Hydrolase_4"/>
    <property type="match status" value="1"/>
</dbReference>
<accession>A0A0M6WPD4</accession>
<keyword evidence="2" id="KW-0378">Hydrolase</keyword>
<protein>
    <submittedName>
        <fullName evidence="2">Lysophospholipase L2 PLDB, hydrolase of alpha/beta superfamily</fullName>
    </submittedName>
</protein>
<dbReference type="GO" id="GO:0016787">
    <property type="term" value="F:hydrolase activity"/>
    <property type="evidence" value="ECO:0007669"/>
    <property type="project" value="UniProtKB-KW"/>
</dbReference>
<organism evidence="2 3">
    <name type="scientific">Agathobacter rectalis</name>
    <dbReference type="NCBI Taxonomy" id="39491"/>
    <lineage>
        <taxon>Bacteria</taxon>
        <taxon>Bacillati</taxon>
        <taxon>Bacillota</taxon>
        <taxon>Clostridia</taxon>
        <taxon>Lachnospirales</taxon>
        <taxon>Lachnospiraceae</taxon>
        <taxon>Agathobacter</taxon>
    </lineage>
</organism>
<dbReference type="SUPFAM" id="SSF53474">
    <property type="entry name" value="alpha/beta-Hydrolases"/>
    <property type="match status" value="1"/>
</dbReference>
<dbReference type="RefSeq" id="WP_055062142.1">
    <property type="nucleotide sequence ID" value="NZ_CVRQ01000022.1"/>
</dbReference>
<dbReference type="InterPro" id="IPR051044">
    <property type="entry name" value="MAG_DAG_Lipase"/>
</dbReference>
<dbReference type="InterPro" id="IPR029058">
    <property type="entry name" value="AB_hydrolase_fold"/>
</dbReference>
<feature type="domain" description="Serine aminopeptidase S33" evidence="1">
    <location>
        <begin position="47"/>
        <end position="297"/>
    </location>
</feature>
<sequence length="315" mass="36758">MIITEEKYNEELTRCVLPFIRLNFEDGYMKSADGTRIHYGYVTTPVPKAAIVISHGFTECMPKYYEMIYYFAKAGYSVYMVEHRGHGFSERSVSDMSMVTVNSFDDYVSDLDMFIREIVMKREGRRPLYLYGHSMGGAIAALYLEKHPEVFTKAVLSSPMIEMLYGNFSHFAVEAILFVARVLNWNDKYLPSQTPYTDEYDFESSCCLSRARYDYIYKCKVEEEHYRTNGATYRWCRAGRKAYKYIKKHAQEIKIPVLLCQAGKDYLVSNTAEDEFIAKLPHGIKKVYPDSKHEIFNADDDTLEKFYSDILDFWA</sequence>
<evidence type="ECO:0000313" key="2">
    <source>
        <dbReference type="EMBL" id="CRL39351.1"/>
    </source>
</evidence>
<keyword evidence="3" id="KW-1185">Reference proteome</keyword>
<evidence type="ECO:0000313" key="3">
    <source>
        <dbReference type="Proteomes" id="UP000049472"/>
    </source>
</evidence>
<proteinExistence type="predicted"/>
<dbReference type="InterPro" id="IPR022742">
    <property type="entry name" value="Hydrolase_4"/>
</dbReference>
<reference evidence="3" key="1">
    <citation type="submission" date="2015-05" db="EMBL/GenBank/DDBJ databases">
        <authorList>
            <consortium name="Pathogen Informatics"/>
        </authorList>
    </citation>
    <scope>NUCLEOTIDE SEQUENCE [LARGE SCALE GENOMIC DNA]</scope>
    <source>
        <strain evidence="3">T1-815</strain>
    </source>
</reference>
<dbReference type="AlphaFoldDB" id="A0A0M6WPD4"/>
<dbReference type="EMBL" id="CVRQ01000022">
    <property type="protein sequence ID" value="CRL39351.1"/>
    <property type="molecule type" value="Genomic_DNA"/>
</dbReference>
<name>A0A0M6WPD4_9FIRM</name>
<dbReference type="PANTHER" id="PTHR11614">
    <property type="entry name" value="PHOSPHOLIPASE-RELATED"/>
    <property type="match status" value="1"/>
</dbReference>
<dbReference type="Gene3D" id="3.40.50.1820">
    <property type="entry name" value="alpha/beta hydrolase"/>
    <property type="match status" value="1"/>
</dbReference>
<dbReference type="Proteomes" id="UP000049472">
    <property type="component" value="Unassembled WGS sequence"/>
</dbReference>